<dbReference type="AlphaFoldDB" id="A0A6G1WK05"/>
<dbReference type="EMBL" id="WISB01000087">
    <property type="protein sequence ID" value="MQW69955.1"/>
    <property type="molecule type" value="Genomic_DNA"/>
</dbReference>
<dbReference type="EMBL" id="NBUC01000053">
    <property type="protein sequence ID" value="PLU06246.1"/>
    <property type="molecule type" value="Genomic_DNA"/>
</dbReference>
<evidence type="ECO:0000313" key="4">
    <source>
        <dbReference type="Proteomes" id="UP001190825"/>
    </source>
</evidence>
<name>A0A6G1WK05_9HYPH</name>
<comment type="caution">
    <text evidence="1">The sequence shown here is derived from an EMBL/GenBank/DDBJ whole genome shotgun (WGS) entry which is preliminary data.</text>
</comment>
<evidence type="ECO:0000313" key="3">
    <source>
        <dbReference type="EMBL" id="PLU06246.1"/>
    </source>
</evidence>
<dbReference type="EMBL" id="WISB01000221">
    <property type="protein sequence ID" value="MQW73696.1"/>
    <property type="molecule type" value="Genomic_DNA"/>
</dbReference>
<evidence type="ECO:0000313" key="2">
    <source>
        <dbReference type="EMBL" id="MQW73696.1"/>
    </source>
</evidence>
<accession>A0A6G1WK05</accession>
<organism evidence="1">
    <name type="scientific">Sinorhizobium medicae</name>
    <dbReference type="NCBI Taxonomy" id="110321"/>
    <lineage>
        <taxon>Bacteria</taxon>
        <taxon>Pseudomonadati</taxon>
        <taxon>Pseudomonadota</taxon>
        <taxon>Alphaproteobacteria</taxon>
        <taxon>Hyphomicrobiales</taxon>
        <taxon>Rhizobiaceae</taxon>
        <taxon>Sinorhizobium/Ensifer group</taxon>
        <taxon>Sinorhizobium</taxon>
    </lineage>
</organism>
<protein>
    <submittedName>
        <fullName evidence="1">Uncharacterized protein</fullName>
    </submittedName>
</protein>
<reference evidence="1" key="1">
    <citation type="journal article" date="2013" name="Genome Biol.">
        <title>Comparative genomics of the core and accessory genomes of 48 Sinorhizobium strains comprising five genospecies.</title>
        <authorList>
            <person name="Sugawara M."/>
            <person name="Epstein B."/>
            <person name="Badgley B.D."/>
            <person name="Unno T."/>
            <person name="Xu L."/>
            <person name="Reese J."/>
            <person name="Gyaneshwar P."/>
            <person name="Denny R."/>
            <person name="Mudge J."/>
            <person name="Bharti A.K."/>
            <person name="Farmer A.D."/>
            <person name="May G.D."/>
            <person name="Woodward J.E."/>
            <person name="Medigue C."/>
            <person name="Vallenet D."/>
            <person name="Lajus A."/>
            <person name="Rouy Z."/>
            <person name="Martinez-Vaz B."/>
            <person name="Tiffin P."/>
            <person name="Young N.D."/>
            <person name="Sadowsky M.J."/>
        </authorList>
    </citation>
    <scope>NUCLEOTIDE SEQUENCE</scope>
    <source>
        <strain evidence="1">M1</strain>
    </source>
</reference>
<dbReference type="Proteomes" id="UP001190825">
    <property type="component" value="Unassembled WGS sequence"/>
</dbReference>
<keyword evidence="4" id="KW-1185">Reference proteome</keyword>
<sequence length="106" mass="11673">MLRLGFSLGIRSLVPAVPRESLCPTHAPSTPVAARPVIRRLAGLSQDDETVLVSTTLEFLNDASSEGSLSFVFRTRTCSDLVRTFHPTLTTTALYRSSSDWFETRS</sequence>
<proteinExistence type="predicted"/>
<gene>
    <name evidence="3" type="ORF">BMJ33_06725</name>
    <name evidence="1" type="ORF">GHJ91_12535</name>
    <name evidence="2" type="ORF">GHJ91_32870</name>
</gene>
<reference evidence="3" key="2">
    <citation type="submission" date="2017-04" db="EMBL/GenBank/DDBJ databases">
        <authorList>
            <person name="Porter S."/>
            <person name="Friesen M.L."/>
            <person name="Faber-Hammond J."/>
        </authorList>
    </citation>
    <scope>NUCLEOTIDE SEQUENCE</scope>
    <source>
        <strain evidence="3">Str16</strain>
    </source>
</reference>
<reference evidence="3 4" key="3">
    <citation type="journal article" date="2018" name="FEMS Microbiol. Ecol.">
        <title>Co-invading symbiotic mutualists of Medicago polymorpha retain high ancestral diversity and contain diverse accessory genomes.</title>
        <authorList>
            <person name="Porter S.S."/>
            <person name="Faber-Hammond J.J."/>
            <person name="Friesen M.L."/>
        </authorList>
    </citation>
    <scope>NUCLEOTIDE SEQUENCE [LARGE SCALE GENOMIC DNA]</scope>
    <source>
        <strain evidence="3 4">Str16</strain>
    </source>
</reference>
<evidence type="ECO:0000313" key="1">
    <source>
        <dbReference type="EMBL" id="MQW69955.1"/>
    </source>
</evidence>